<dbReference type="InterPro" id="IPR009057">
    <property type="entry name" value="Homeodomain-like_sf"/>
</dbReference>
<sequence length="213" mass="24986">MMYVVHTPKNSRQIQAAETRRKILQQAKILFFREGYHKTTVRSIHRALNMADGILYHYFPGGKRELLTVLIQEGFEEQLGKLNSSNSDLESLPLKEALKKIYELGNELFTGDIELMRILFRESDVMELSETIHLSNLLHERLQWFAGFLQRRYEKGEVRKMNFEIAAKQFMSMSIQDIVSKLINIELLSDLSRDITREQIIDHMLDLWNPLTS</sequence>
<dbReference type="Pfam" id="PF00440">
    <property type="entry name" value="TetR_N"/>
    <property type="match status" value="1"/>
</dbReference>
<dbReference type="SUPFAM" id="SSF48498">
    <property type="entry name" value="Tetracyclin repressor-like, C-terminal domain"/>
    <property type="match status" value="1"/>
</dbReference>
<dbReference type="Gene3D" id="1.10.357.10">
    <property type="entry name" value="Tetracycline Repressor, domain 2"/>
    <property type="match status" value="1"/>
</dbReference>
<gene>
    <name evidence="4" type="ORF">C1I60_20445</name>
</gene>
<dbReference type="InterPro" id="IPR036271">
    <property type="entry name" value="Tet_transcr_reg_TetR-rel_C_sf"/>
</dbReference>
<evidence type="ECO:0000313" key="4">
    <source>
        <dbReference type="EMBL" id="TKH41691.1"/>
    </source>
</evidence>
<dbReference type="PROSITE" id="PS50977">
    <property type="entry name" value="HTH_TETR_2"/>
    <property type="match status" value="1"/>
</dbReference>
<accession>A0A4V5SPF9</accession>
<dbReference type="EMBL" id="PNXQ01000016">
    <property type="protein sequence ID" value="TKH41691.1"/>
    <property type="molecule type" value="Genomic_DNA"/>
</dbReference>
<feature type="domain" description="HTH tetR-type" evidence="3">
    <location>
        <begin position="17"/>
        <end position="77"/>
    </location>
</feature>
<reference evidence="4 5" key="1">
    <citation type="submission" date="2018-01" db="EMBL/GenBank/DDBJ databases">
        <title>Bacillales members from the olive rhizosphere are effective biological control agents against Verticillium dahliae.</title>
        <authorList>
            <person name="Gomez-Lama C."/>
            <person name="Legarda G."/>
            <person name="Ruano-Rosa D."/>
            <person name="Pizarro-Tobias P."/>
            <person name="Valverde-Corredor A."/>
            <person name="Niqui J.L."/>
            <person name="Trivino J.C."/>
            <person name="Roca A."/>
            <person name="Mercado-Blanco J."/>
        </authorList>
    </citation>
    <scope>NUCLEOTIDE SEQUENCE [LARGE SCALE GENOMIC DNA]</scope>
    <source>
        <strain evidence="4 5">PIC167</strain>
    </source>
</reference>
<dbReference type="SUPFAM" id="SSF46689">
    <property type="entry name" value="Homeodomain-like"/>
    <property type="match status" value="1"/>
</dbReference>
<dbReference type="InterPro" id="IPR001647">
    <property type="entry name" value="HTH_TetR"/>
</dbReference>
<evidence type="ECO:0000259" key="3">
    <source>
        <dbReference type="PROSITE" id="PS50977"/>
    </source>
</evidence>
<dbReference type="InterPro" id="IPR039536">
    <property type="entry name" value="TetR_C_Proteobacteria"/>
</dbReference>
<evidence type="ECO:0000256" key="2">
    <source>
        <dbReference type="PROSITE-ProRule" id="PRU00335"/>
    </source>
</evidence>
<evidence type="ECO:0000313" key="5">
    <source>
        <dbReference type="Proteomes" id="UP000308114"/>
    </source>
</evidence>
<dbReference type="AlphaFoldDB" id="A0A4V5SPF9"/>
<evidence type="ECO:0000256" key="1">
    <source>
        <dbReference type="ARBA" id="ARBA00023125"/>
    </source>
</evidence>
<dbReference type="PANTHER" id="PTHR43479:SF11">
    <property type="entry name" value="ACREF_ENVCD OPERON REPRESSOR-RELATED"/>
    <property type="match status" value="1"/>
</dbReference>
<protein>
    <recommendedName>
        <fullName evidence="3">HTH tetR-type domain-containing protein</fullName>
    </recommendedName>
</protein>
<dbReference type="Proteomes" id="UP000308114">
    <property type="component" value="Unassembled WGS sequence"/>
</dbReference>
<keyword evidence="1 2" id="KW-0238">DNA-binding</keyword>
<proteinExistence type="predicted"/>
<organism evidence="4 5">
    <name type="scientific">Paenibacillus terrae</name>
    <dbReference type="NCBI Taxonomy" id="159743"/>
    <lineage>
        <taxon>Bacteria</taxon>
        <taxon>Bacillati</taxon>
        <taxon>Bacillota</taxon>
        <taxon>Bacilli</taxon>
        <taxon>Bacillales</taxon>
        <taxon>Paenibacillaceae</taxon>
        <taxon>Paenibacillus</taxon>
    </lineage>
</organism>
<feature type="DNA-binding region" description="H-T-H motif" evidence="2">
    <location>
        <begin position="40"/>
        <end position="59"/>
    </location>
</feature>
<dbReference type="Pfam" id="PF14246">
    <property type="entry name" value="TetR_C_7"/>
    <property type="match status" value="1"/>
</dbReference>
<dbReference type="PANTHER" id="PTHR43479">
    <property type="entry name" value="ACREF/ENVCD OPERON REPRESSOR-RELATED"/>
    <property type="match status" value="1"/>
</dbReference>
<comment type="caution">
    <text evidence="4">The sequence shown here is derived from an EMBL/GenBank/DDBJ whole genome shotgun (WGS) entry which is preliminary data.</text>
</comment>
<name>A0A4V5SPF9_9BACL</name>
<dbReference type="InterPro" id="IPR050624">
    <property type="entry name" value="HTH-type_Tx_Regulator"/>
</dbReference>
<dbReference type="GO" id="GO:0003677">
    <property type="term" value="F:DNA binding"/>
    <property type="evidence" value="ECO:0007669"/>
    <property type="project" value="UniProtKB-UniRule"/>
</dbReference>